<evidence type="ECO:0000313" key="1">
    <source>
        <dbReference type="EMBL" id="MEM0576858.1"/>
    </source>
</evidence>
<comment type="caution">
    <text evidence="1">The sequence shown here is derived from an EMBL/GenBank/DDBJ whole genome shotgun (WGS) entry which is preliminary data.</text>
</comment>
<organism evidence="1 2">
    <name type="scientific">Flavobacterium polysaccharolyticum</name>
    <dbReference type="NCBI Taxonomy" id="3133148"/>
    <lineage>
        <taxon>Bacteria</taxon>
        <taxon>Pseudomonadati</taxon>
        <taxon>Bacteroidota</taxon>
        <taxon>Flavobacteriia</taxon>
        <taxon>Flavobacteriales</taxon>
        <taxon>Flavobacteriaceae</taxon>
        <taxon>Flavobacterium</taxon>
    </lineage>
</organism>
<name>A0ABU9NQB2_9FLAO</name>
<evidence type="ECO:0000313" key="2">
    <source>
        <dbReference type="Proteomes" id="UP001468798"/>
    </source>
</evidence>
<protein>
    <submittedName>
        <fullName evidence="1">Uncharacterized protein</fullName>
    </submittedName>
</protein>
<gene>
    <name evidence="1" type="ORF">WFZ86_10145</name>
</gene>
<sequence length="315" mass="34557">MKRFLGILFLVVMISGCDDGDLFLEDINFDDATVATCANNDIIYKLNEKEALLLELPEVVFPSETKTQEITIGGSIRVVYRFFNGTVKADNICETIPPAIPIVVDQWTAEAGGKIVITSTPIKTTDATTNSTKITGYNHLIVLKNVTFQKTNGTQVYDEFVFGDYKTTVSSIPFAFTKTLGQCATSKQVYNFINSEALTLNNIEAGLIKNEVTPLNTPRTALIGSTTNSLIYRSYTGLLTESYFCNTNTPATPTLFQEWKAAAGVANTEGIIEVTTTTFGTGYKHTIVLKKVKMVRGSDNFSLGDNYTYGELITN</sequence>
<reference evidence="1 2" key="1">
    <citation type="submission" date="2024-03" db="EMBL/GenBank/DDBJ databases">
        <title>Two novel species of the genus Flavobacterium exhibiting potentially degradation of complex polysaccharides.</title>
        <authorList>
            <person name="Lian X."/>
        </authorList>
    </citation>
    <scope>NUCLEOTIDE SEQUENCE [LARGE SCALE GENOMIC DNA]</scope>
    <source>
        <strain evidence="1 2">N6</strain>
    </source>
</reference>
<dbReference type="PROSITE" id="PS51257">
    <property type="entry name" value="PROKAR_LIPOPROTEIN"/>
    <property type="match status" value="1"/>
</dbReference>
<proteinExistence type="predicted"/>
<accession>A0ABU9NQB2</accession>
<dbReference type="RefSeq" id="WP_342691834.1">
    <property type="nucleotide sequence ID" value="NZ_JBCGDP010000008.1"/>
</dbReference>
<dbReference type="EMBL" id="JBCGDP010000008">
    <property type="protein sequence ID" value="MEM0576858.1"/>
    <property type="molecule type" value="Genomic_DNA"/>
</dbReference>
<keyword evidence="2" id="KW-1185">Reference proteome</keyword>
<dbReference type="Proteomes" id="UP001468798">
    <property type="component" value="Unassembled WGS sequence"/>
</dbReference>